<dbReference type="Proteomes" id="UP001596495">
    <property type="component" value="Unassembled WGS sequence"/>
</dbReference>
<keyword evidence="1" id="KW-1133">Transmembrane helix</keyword>
<dbReference type="RefSeq" id="WP_382256587.1">
    <property type="nucleotide sequence ID" value="NZ_JBHTBX010000005.1"/>
</dbReference>
<keyword evidence="3" id="KW-1185">Reference proteome</keyword>
<protein>
    <submittedName>
        <fullName evidence="2">Type II secretion system protein GspM</fullName>
    </submittedName>
</protein>
<keyword evidence="1" id="KW-0812">Transmembrane</keyword>
<gene>
    <name evidence="2" type="primary">gspM</name>
    <name evidence="2" type="ORF">ACFQNJ_09825</name>
</gene>
<feature type="transmembrane region" description="Helical" evidence="1">
    <location>
        <begin position="27"/>
        <end position="46"/>
    </location>
</feature>
<comment type="caution">
    <text evidence="2">The sequence shown here is derived from an EMBL/GenBank/DDBJ whole genome shotgun (WGS) entry which is preliminary data.</text>
</comment>
<dbReference type="InterPro" id="IPR007690">
    <property type="entry name" value="T2SS_GspM"/>
</dbReference>
<evidence type="ECO:0000313" key="2">
    <source>
        <dbReference type="EMBL" id="MFC7434810.1"/>
    </source>
</evidence>
<organism evidence="2 3">
    <name type="scientific">Hydrogenophaga bisanensis</name>
    <dbReference type="NCBI Taxonomy" id="439611"/>
    <lineage>
        <taxon>Bacteria</taxon>
        <taxon>Pseudomonadati</taxon>
        <taxon>Pseudomonadota</taxon>
        <taxon>Betaproteobacteria</taxon>
        <taxon>Burkholderiales</taxon>
        <taxon>Comamonadaceae</taxon>
        <taxon>Hydrogenophaga</taxon>
    </lineage>
</organism>
<dbReference type="Pfam" id="PF04612">
    <property type="entry name" value="T2SSM"/>
    <property type="match status" value="1"/>
</dbReference>
<accession>A0ABW2R9N4</accession>
<name>A0ABW2R9N4_9BURK</name>
<evidence type="ECO:0000256" key="1">
    <source>
        <dbReference type="SAM" id="Phobius"/>
    </source>
</evidence>
<sequence>MSQNEQRPGVTDAIRARWSALAPREQLMVAVALWTVSLGLIWALGLSPAWKALREAPAKHEKLDGQLSRMQALAAQAQAIEQERSGSAPDRNTTTRLLQDSVQGLGSGAQLSLSGSQAVIRMEGVAPQVLARSLDQWRRVARVVPTGADLRWQGSGWSGTVTLAGPGLGE</sequence>
<keyword evidence="1" id="KW-0472">Membrane</keyword>
<proteinExistence type="predicted"/>
<dbReference type="EMBL" id="JBHTBX010000005">
    <property type="protein sequence ID" value="MFC7434810.1"/>
    <property type="molecule type" value="Genomic_DNA"/>
</dbReference>
<evidence type="ECO:0000313" key="3">
    <source>
        <dbReference type="Proteomes" id="UP001596495"/>
    </source>
</evidence>
<reference evidence="3" key="1">
    <citation type="journal article" date="2019" name="Int. J. Syst. Evol. Microbiol.">
        <title>The Global Catalogue of Microorganisms (GCM) 10K type strain sequencing project: providing services to taxonomists for standard genome sequencing and annotation.</title>
        <authorList>
            <consortium name="The Broad Institute Genomics Platform"/>
            <consortium name="The Broad Institute Genome Sequencing Center for Infectious Disease"/>
            <person name="Wu L."/>
            <person name="Ma J."/>
        </authorList>
    </citation>
    <scope>NUCLEOTIDE SEQUENCE [LARGE SCALE GENOMIC DNA]</scope>
    <source>
        <strain evidence="3">CCUG 54518</strain>
    </source>
</reference>